<dbReference type="GO" id="GO:0000155">
    <property type="term" value="F:phosphorelay sensor kinase activity"/>
    <property type="evidence" value="ECO:0007669"/>
    <property type="project" value="InterPro"/>
</dbReference>
<feature type="transmembrane region" description="Helical" evidence="10">
    <location>
        <begin position="940"/>
        <end position="961"/>
    </location>
</feature>
<keyword evidence="10" id="KW-0812">Transmembrane</keyword>
<organism evidence="13 14">
    <name type="scientific">Olivibacter domesticus</name>
    <name type="common">Pseudosphingobacterium domesticum</name>
    <dbReference type="NCBI Taxonomy" id="407022"/>
    <lineage>
        <taxon>Bacteria</taxon>
        <taxon>Pseudomonadati</taxon>
        <taxon>Bacteroidota</taxon>
        <taxon>Sphingobacteriia</taxon>
        <taxon>Sphingobacteriales</taxon>
        <taxon>Sphingobacteriaceae</taxon>
        <taxon>Olivibacter</taxon>
    </lineage>
</organism>
<reference evidence="14" key="1">
    <citation type="submission" date="2016-10" db="EMBL/GenBank/DDBJ databases">
        <authorList>
            <person name="Varghese N."/>
            <person name="Submissions S."/>
        </authorList>
    </citation>
    <scope>NUCLEOTIDE SEQUENCE [LARGE SCALE GENOMIC DNA]</scope>
    <source>
        <strain evidence="14">DSM 18733</strain>
    </source>
</reference>
<dbReference type="Pfam" id="PF02518">
    <property type="entry name" value="HATPase_c"/>
    <property type="match status" value="1"/>
</dbReference>
<dbReference type="EC" id="2.7.13.3" evidence="3"/>
<comment type="catalytic activity">
    <reaction evidence="1">
        <text>ATP + protein L-histidine = ADP + protein N-phospho-L-histidine.</text>
        <dbReference type="EC" id="2.7.13.3"/>
    </reaction>
</comment>
<dbReference type="SMART" id="SM00388">
    <property type="entry name" value="HisKA"/>
    <property type="match status" value="1"/>
</dbReference>
<protein>
    <recommendedName>
        <fullName evidence="3">histidine kinase</fullName>
        <ecNumber evidence="3">2.7.13.3</ecNumber>
    </recommendedName>
</protein>
<evidence type="ECO:0000256" key="6">
    <source>
        <dbReference type="ARBA" id="ARBA00022741"/>
    </source>
</evidence>
<dbReference type="Gene3D" id="6.10.340.10">
    <property type="match status" value="1"/>
</dbReference>
<dbReference type="AlphaFoldDB" id="A0A1H7S7K2"/>
<dbReference type="PROSITE" id="PS50109">
    <property type="entry name" value="HIS_KIN"/>
    <property type="match status" value="1"/>
</dbReference>
<keyword evidence="10" id="KW-1133">Transmembrane helix</keyword>
<feature type="transmembrane region" description="Helical" evidence="10">
    <location>
        <begin position="369"/>
        <end position="393"/>
    </location>
</feature>
<comment type="subcellular location">
    <subcellularLocation>
        <location evidence="2">Membrane</location>
    </subcellularLocation>
</comment>
<keyword evidence="9" id="KW-0902">Two-component regulatory system</keyword>
<dbReference type="STRING" id="407022.SAMN05661044_03070"/>
<evidence type="ECO:0000313" key="13">
    <source>
        <dbReference type="EMBL" id="SEL67497.1"/>
    </source>
</evidence>
<dbReference type="InterPro" id="IPR003661">
    <property type="entry name" value="HisK_dim/P_dom"/>
</dbReference>
<evidence type="ECO:0000256" key="2">
    <source>
        <dbReference type="ARBA" id="ARBA00004370"/>
    </source>
</evidence>
<keyword evidence="4" id="KW-0597">Phosphoprotein</keyword>
<feature type="transmembrane region" description="Helical" evidence="10">
    <location>
        <begin position="453"/>
        <end position="469"/>
    </location>
</feature>
<dbReference type="Gene3D" id="3.30.565.10">
    <property type="entry name" value="Histidine kinase-like ATPase, C-terminal domain"/>
    <property type="match status" value="1"/>
</dbReference>
<dbReference type="SMART" id="SM00387">
    <property type="entry name" value="HATPase_c"/>
    <property type="match status" value="1"/>
</dbReference>
<feature type="transmembrane region" description="Helical" evidence="10">
    <location>
        <begin position="711"/>
        <end position="733"/>
    </location>
</feature>
<dbReference type="InterPro" id="IPR004358">
    <property type="entry name" value="Sig_transdc_His_kin-like_C"/>
</dbReference>
<dbReference type="RefSeq" id="WP_139202267.1">
    <property type="nucleotide sequence ID" value="NZ_FOAF01000003.1"/>
</dbReference>
<evidence type="ECO:0000259" key="11">
    <source>
        <dbReference type="PROSITE" id="PS50109"/>
    </source>
</evidence>
<dbReference type="PRINTS" id="PR00344">
    <property type="entry name" value="BCTRLSENSOR"/>
</dbReference>
<dbReference type="EMBL" id="FOAF01000003">
    <property type="protein sequence ID" value="SEL67497.1"/>
    <property type="molecule type" value="Genomic_DNA"/>
</dbReference>
<keyword evidence="8" id="KW-0067">ATP-binding</keyword>
<dbReference type="SUPFAM" id="SSF55874">
    <property type="entry name" value="ATPase domain of HSP90 chaperone/DNA topoisomerase II/histidine kinase"/>
    <property type="match status" value="1"/>
</dbReference>
<dbReference type="Gene3D" id="1.10.287.130">
    <property type="match status" value="1"/>
</dbReference>
<dbReference type="InterPro" id="IPR003594">
    <property type="entry name" value="HATPase_dom"/>
</dbReference>
<dbReference type="PROSITE" id="PS50885">
    <property type="entry name" value="HAMP"/>
    <property type="match status" value="1"/>
</dbReference>
<evidence type="ECO:0000256" key="8">
    <source>
        <dbReference type="ARBA" id="ARBA00022840"/>
    </source>
</evidence>
<evidence type="ECO:0000259" key="12">
    <source>
        <dbReference type="PROSITE" id="PS50885"/>
    </source>
</evidence>
<keyword evidence="7" id="KW-0418">Kinase</keyword>
<sequence length="1239" mass="142197">MHITLNTSLKIRVLLLVLTLCFVGTAITINITFQKEETLRIEAKKIEQNLHKKERFVQAFLGDTSQFNALKTIQNNEKLTQHVVEYLGNKKQIFVYTYSNSELVFWGADKIVPQSDAGLSDGSSLIPADNGWYEAIKKTKGGFSVVCLIPIKSRYSLKNDFLPEDFSSDLIRTQNLSIANYDDNPVYNIRNAEGKYLISVKLKQQTYNTLSSNLELAMWLAAMLFATILMNSICVWIASKGYVKLSVLAFFLFFIVSRYIDLQTGWLATHFFNEIFDPKYYASSFIFPSLGAFLLNIGAAAWFMCYVYNYRYLLIKSQETFSLASSVAFYLLSSIFIYVISTQSVNVFNDLIGNSNIQFDVTNILKLDVFSWLGILSLCLVILNIYLLLEILFAISLNFKIDKRAWFILFFITISIYVTAQLIFNHLSIPFFLFSIIILLRAYTFYNNHQFNLVVFIATLLLFACIASLKQTEFINDKALEAQKLSLQKLESADDPDAVFIFYSIENNVAKDHYLLNYFHAPQRYNIHVLNDYIKQKYFSGYLSRYEYNIYELTEKYAADTKGYQKLSYYKQKIESGSIKVSEYFYRINNNFGSLLYFGLIPIIVKGKEVGTTLIELNSKAFERYVSFPEILSNGRLNRQENLEQYSFALYRDGKLVNQFGDHLFATTDRLYPKTQQQYVKINNNRGEIELMYRPNNHILMVLNKDSQGTWVQFASLSFLFLVLLIFAILAYASQWLIITLKNYDFSLRNVRRSFWITQNKILYSTRIQAFVVLAVVITLIIAGVITFFSISNQYAYQQEINTVKRINQLASGLESTVFKYAASKPPAEIEKELHNTANSNAADITLYNTDGILFYSTQNKIYELGLTSRYMNAKAWLHMSRFERSEYFHKENIGDLAYTVAYSPIKNDQNETIAYLSLPYFSNDKDYAERIGMLLNTLINIYALVIVALGLFAVFIANRITSPLTLVQRSLAKTSIGKSNEPIFWKRNDEIGSLIKEYNNMIAALEISANRIAQSERESAWREMAKQVAHEIKNPLTPLKLGIQLLERSWKEDDPKFNQKFERFSKSFIEQIDSLSTIASEFSNFAKMPDTQLEDVNIIDVIEKVIPIYNNSAAVDIHFYSEPIEVLVRGDKDQLRRSFSNLLKNAIEAKFGRGKCIITISINVKSQHLFIAIKDNGNGIDDTVRDRIFQPNFTTKSSGTGLGLAFVKQTIESMGGSITYSTNIGYGTTFFIDVPIKK</sequence>
<dbReference type="GO" id="GO:0005524">
    <property type="term" value="F:ATP binding"/>
    <property type="evidence" value="ECO:0007669"/>
    <property type="project" value="UniProtKB-KW"/>
</dbReference>
<feature type="transmembrane region" description="Helical" evidence="10">
    <location>
        <begin position="242"/>
        <end position="260"/>
    </location>
</feature>
<dbReference type="InterPro" id="IPR036097">
    <property type="entry name" value="HisK_dim/P_sf"/>
</dbReference>
<keyword evidence="5" id="KW-0808">Transferase</keyword>
<feature type="transmembrane region" description="Helical" evidence="10">
    <location>
        <begin position="405"/>
        <end position="423"/>
    </location>
</feature>
<keyword evidence="14" id="KW-1185">Reference proteome</keyword>
<accession>A0A1H7S7K2</accession>
<dbReference type="OrthoDB" id="9776727at2"/>
<dbReference type="SUPFAM" id="SSF47384">
    <property type="entry name" value="Homodimeric domain of signal transducing histidine kinase"/>
    <property type="match status" value="1"/>
</dbReference>
<feature type="domain" description="HAMP" evidence="12">
    <location>
        <begin position="959"/>
        <end position="1011"/>
    </location>
</feature>
<feature type="transmembrane region" description="Helical" evidence="10">
    <location>
        <begin position="216"/>
        <end position="237"/>
    </location>
</feature>
<evidence type="ECO:0000256" key="1">
    <source>
        <dbReference type="ARBA" id="ARBA00000085"/>
    </source>
</evidence>
<feature type="transmembrane region" description="Helical" evidence="10">
    <location>
        <begin position="280"/>
        <end position="308"/>
    </location>
</feature>
<proteinExistence type="predicted"/>
<dbReference type="GO" id="GO:0016020">
    <property type="term" value="C:membrane"/>
    <property type="evidence" value="ECO:0007669"/>
    <property type="project" value="UniProtKB-SubCell"/>
</dbReference>
<keyword evidence="10" id="KW-0472">Membrane</keyword>
<dbReference type="Proteomes" id="UP000199421">
    <property type="component" value="Unassembled WGS sequence"/>
</dbReference>
<dbReference type="Pfam" id="PF00512">
    <property type="entry name" value="HisKA"/>
    <property type="match status" value="1"/>
</dbReference>
<name>A0A1H7S7K2_OLID1</name>
<evidence type="ECO:0000256" key="7">
    <source>
        <dbReference type="ARBA" id="ARBA00022777"/>
    </source>
</evidence>
<feature type="domain" description="Histidine kinase" evidence="11">
    <location>
        <begin position="1028"/>
        <end position="1239"/>
    </location>
</feature>
<keyword evidence="6" id="KW-0547">Nucleotide-binding</keyword>
<evidence type="ECO:0000256" key="3">
    <source>
        <dbReference type="ARBA" id="ARBA00012438"/>
    </source>
</evidence>
<dbReference type="InterPro" id="IPR003660">
    <property type="entry name" value="HAMP_dom"/>
</dbReference>
<dbReference type="InterPro" id="IPR036890">
    <property type="entry name" value="HATPase_C_sf"/>
</dbReference>
<gene>
    <name evidence="13" type="ORF">SAMN05661044_03070</name>
</gene>
<feature type="transmembrane region" description="Helical" evidence="10">
    <location>
        <begin position="320"/>
        <end position="340"/>
    </location>
</feature>
<evidence type="ECO:0000256" key="5">
    <source>
        <dbReference type="ARBA" id="ARBA00022679"/>
    </source>
</evidence>
<dbReference type="CDD" id="cd00082">
    <property type="entry name" value="HisKA"/>
    <property type="match status" value="1"/>
</dbReference>
<evidence type="ECO:0000313" key="14">
    <source>
        <dbReference type="Proteomes" id="UP000199421"/>
    </source>
</evidence>
<dbReference type="InterPro" id="IPR005467">
    <property type="entry name" value="His_kinase_dom"/>
</dbReference>
<dbReference type="PANTHER" id="PTHR43065:SF46">
    <property type="entry name" value="C4-DICARBOXYLATE TRANSPORT SENSOR PROTEIN DCTB"/>
    <property type="match status" value="1"/>
</dbReference>
<evidence type="ECO:0000256" key="10">
    <source>
        <dbReference type="SAM" id="Phobius"/>
    </source>
</evidence>
<dbReference type="PANTHER" id="PTHR43065">
    <property type="entry name" value="SENSOR HISTIDINE KINASE"/>
    <property type="match status" value="1"/>
</dbReference>
<evidence type="ECO:0000256" key="9">
    <source>
        <dbReference type="ARBA" id="ARBA00023012"/>
    </source>
</evidence>
<evidence type="ECO:0000256" key="4">
    <source>
        <dbReference type="ARBA" id="ARBA00022553"/>
    </source>
</evidence>
<feature type="transmembrane region" description="Helical" evidence="10">
    <location>
        <begin position="770"/>
        <end position="791"/>
    </location>
</feature>